<dbReference type="Pfam" id="PF09805">
    <property type="entry name" value="Nop25"/>
    <property type="match status" value="1"/>
</dbReference>
<dbReference type="GO" id="GO:0004534">
    <property type="term" value="F:5'-3' RNA exonuclease activity"/>
    <property type="evidence" value="ECO:0007669"/>
    <property type="project" value="EnsemblFungi"/>
</dbReference>
<dbReference type="HOGENOM" id="CLU_067149_0_0_1"/>
<evidence type="ECO:0000256" key="1">
    <source>
        <dbReference type="ARBA" id="ARBA00004604"/>
    </source>
</evidence>
<gene>
    <name evidence="5" type="primary">TPHA0J03010</name>
    <name evidence="5" type="ordered locus">TPHA_0J03010</name>
</gene>
<dbReference type="GeneID" id="11532992"/>
<accession>G8BY70</accession>
<comment type="subcellular location">
    <subcellularLocation>
        <location evidence="1">Nucleus</location>
        <location evidence="1">Nucleolus</location>
    </subcellularLocation>
</comment>
<dbReference type="AlphaFoldDB" id="G8BY70"/>
<name>G8BY70_TETPH</name>
<dbReference type="KEGG" id="tpf:TPHA_0J03010"/>
<evidence type="ECO:0000313" key="6">
    <source>
        <dbReference type="Proteomes" id="UP000005666"/>
    </source>
</evidence>
<sequence>MAVRSNRQILTQGQKYVSKQHRKFGADEVTFDKDSRLDYLTGFHKRKVQRQKKAQEYNKERDRLAKIDERKKVRDERKQMMEQQMLDFKRTMNLQLGSDDEGGNEGEKINYDHEWEGFKSDEEKESESNDSESVKPILKKNVLETAVYTDDTTVELEALEPNDNFEYLAKLNNVKLEKSSEILDESITRAKKYAKFVGMVDKDEGKVNKNQK</sequence>
<dbReference type="PANTHER" id="PTHR14577">
    <property type="entry name" value="NUCLEOLAR PROTEIN 12"/>
    <property type="match status" value="1"/>
</dbReference>
<protein>
    <recommendedName>
        <fullName evidence="7">Ribosomal RNA-processing protein 17</fullName>
    </recommendedName>
</protein>
<keyword evidence="4" id="KW-0539">Nucleus</keyword>
<dbReference type="PANTHER" id="PTHR14577:SF0">
    <property type="entry name" value="NUCLEOLAR PROTEIN 12"/>
    <property type="match status" value="1"/>
</dbReference>
<keyword evidence="6" id="KW-1185">Reference proteome</keyword>
<dbReference type="eggNOG" id="KOG4709">
    <property type="taxonomic scope" value="Eukaryota"/>
</dbReference>
<dbReference type="OrthoDB" id="551633at2759"/>
<comment type="similarity">
    <text evidence="2">Belongs to the RRP17 family.</text>
</comment>
<dbReference type="InterPro" id="IPR019186">
    <property type="entry name" value="Nucleolar_protein_12"/>
</dbReference>
<proteinExistence type="inferred from homology"/>
<dbReference type="GO" id="GO:1990275">
    <property type="term" value="F:preribosome binding"/>
    <property type="evidence" value="ECO:0007669"/>
    <property type="project" value="EnsemblFungi"/>
</dbReference>
<dbReference type="GO" id="GO:0005737">
    <property type="term" value="C:cytoplasm"/>
    <property type="evidence" value="ECO:0007669"/>
    <property type="project" value="EnsemblFungi"/>
</dbReference>
<dbReference type="GO" id="GO:0034399">
    <property type="term" value="C:nuclear periphery"/>
    <property type="evidence" value="ECO:0007669"/>
    <property type="project" value="EnsemblFungi"/>
</dbReference>
<evidence type="ECO:0000313" key="5">
    <source>
        <dbReference type="EMBL" id="CCE65121.1"/>
    </source>
</evidence>
<dbReference type="Proteomes" id="UP000005666">
    <property type="component" value="Chromosome 10"/>
</dbReference>
<dbReference type="OMA" id="EWDGFPD"/>
<dbReference type="STRING" id="1071381.G8BY70"/>
<reference evidence="5 6" key="1">
    <citation type="journal article" date="2011" name="Proc. Natl. Acad. Sci. U.S.A.">
        <title>Evolutionary erosion of yeast sex chromosomes by mating-type switching accidents.</title>
        <authorList>
            <person name="Gordon J.L."/>
            <person name="Armisen D."/>
            <person name="Proux-Wera E."/>
            <person name="Oheigeartaigh S.S."/>
            <person name="Byrne K.P."/>
            <person name="Wolfe K.H."/>
        </authorList>
    </citation>
    <scope>NUCLEOTIDE SEQUENCE [LARGE SCALE GENOMIC DNA]</scope>
    <source>
        <strain evidence="6">ATCC 24235 / CBS 4417 / NBRC 1672 / NRRL Y-8282 / UCD 70-5</strain>
    </source>
</reference>
<dbReference type="GO" id="GO:0000477">
    <property type="term" value="P:generation of mature 5'-end of LSU-rRNA from tricistronic rRNA transcript (SSU-rRNA, 5.8S rRNA, LSU-rRNA)"/>
    <property type="evidence" value="ECO:0007669"/>
    <property type="project" value="EnsemblFungi"/>
</dbReference>
<evidence type="ECO:0000256" key="4">
    <source>
        <dbReference type="ARBA" id="ARBA00023242"/>
    </source>
</evidence>
<dbReference type="EMBL" id="HE612865">
    <property type="protein sequence ID" value="CCE65121.1"/>
    <property type="molecule type" value="Genomic_DNA"/>
</dbReference>
<dbReference type="GO" id="GO:0005730">
    <property type="term" value="C:nucleolus"/>
    <property type="evidence" value="ECO:0007669"/>
    <property type="project" value="UniProtKB-SubCell"/>
</dbReference>
<evidence type="ECO:0008006" key="7">
    <source>
        <dbReference type="Google" id="ProtNLM"/>
    </source>
</evidence>
<dbReference type="GO" id="GO:0019843">
    <property type="term" value="F:rRNA binding"/>
    <property type="evidence" value="ECO:0007669"/>
    <property type="project" value="TreeGrafter"/>
</dbReference>
<keyword evidence="3" id="KW-0175">Coiled coil</keyword>
<evidence type="ECO:0000256" key="3">
    <source>
        <dbReference type="ARBA" id="ARBA00023054"/>
    </source>
</evidence>
<evidence type="ECO:0000256" key="2">
    <source>
        <dbReference type="ARBA" id="ARBA00007175"/>
    </source>
</evidence>
<dbReference type="RefSeq" id="XP_003687555.1">
    <property type="nucleotide sequence ID" value="XM_003687507.1"/>
</dbReference>
<organism evidence="5 6">
    <name type="scientific">Tetrapisispora phaffii (strain ATCC 24235 / CBS 4417 / NBRC 1672 / NRRL Y-8282 / UCD 70-5)</name>
    <name type="common">Yeast</name>
    <name type="synonym">Fabospora phaffii</name>
    <dbReference type="NCBI Taxonomy" id="1071381"/>
    <lineage>
        <taxon>Eukaryota</taxon>
        <taxon>Fungi</taxon>
        <taxon>Dikarya</taxon>
        <taxon>Ascomycota</taxon>
        <taxon>Saccharomycotina</taxon>
        <taxon>Saccharomycetes</taxon>
        <taxon>Saccharomycetales</taxon>
        <taxon>Saccharomycetaceae</taxon>
        <taxon>Tetrapisispora</taxon>
    </lineage>
</organism>